<dbReference type="AlphaFoldDB" id="A0A158J6J0"/>
<evidence type="ECO:0000313" key="1">
    <source>
        <dbReference type="EMBL" id="SAL63949.1"/>
    </source>
</evidence>
<evidence type="ECO:0000313" key="2">
    <source>
        <dbReference type="Proteomes" id="UP000055019"/>
    </source>
</evidence>
<sequence length="107" mass="11643">MQTSSNSANSSGLPGSPSSPQLLKLLDFLMSDAVTDVNVVARELGLRDEMVARLQRAVDRLNCAQQILEAIAVKDVPDNTNVANFVERHIGLLARVREIPDAVMTRT</sequence>
<protein>
    <submittedName>
        <fullName evidence="1">Uncharacterized protein</fullName>
    </submittedName>
</protein>
<dbReference type="EMBL" id="FCOM02000013">
    <property type="protein sequence ID" value="SAL63949.1"/>
    <property type="molecule type" value="Genomic_DNA"/>
</dbReference>
<accession>A0A158J6J0</accession>
<dbReference type="Proteomes" id="UP000055019">
    <property type="component" value="Unassembled WGS sequence"/>
</dbReference>
<keyword evidence="2" id="KW-1185">Reference proteome</keyword>
<reference evidence="1" key="1">
    <citation type="submission" date="2016-01" db="EMBL/GenBank/DDBJ databases">
        <authorList>
            <person name="Peeters C."/>
        </authorList>
    </citation>
    <scope>NUCLEOTIDE SEQUENCE [LARGE SCALE GENOMIC DNA]</scope>
    <source>
        <strain evidence="1">LMG 29317</strain>
    </source>
</reference>
<organism evidence="1 2">
    <name type="scientific">Caballeronia arvi</name>
    <dbReference type="NCBI Taxonomy" id="1777135"/>
    <lineage>
        <taxon>Bacteria</taxon>
        <taxon>Pseudomonadati</taxon>
        <taxon>Pseudomonadota</taxon>
        <taxon>Betaproteobacteria</taxon>
        <taxon>Burkholderiales</taxon>
        <taxon>Burkholderiaceae</taxon>
        <taxon>Caballeronia</taxon>
    </lineage>
</organism>
<comment type="caution">
    <text evidence="1">The sequence shown here is derived from an EMBL/GenBank/DDBJ whole genome shotgun (WGS) entry which is preliminary data.</text>
</comment>
<proteinExistence type="predicted"/>
<gene>
    <name evidence="1" type="ORF">AWB74_03407</name>
</gene>
<name>A0A158J6J0_9BURK</name>